<dbReference type="SUPFAM" id="SSF55781">
    <property type="entry name" value="GAF domain-like"/>
    <property type="match status" value="2"/>
</dbReference>
<protein>
    <submittedName>
        <fullName evidence="12">GAF domain-containing protein</fullName>
    </submittedName>
</protein>
<dbReference type="Pfam" id="PF08446">
    <property type="entry name" value="PAS_2"/>
    <property type="match status" value="1"/>
</dbReference>
<evidence type="ECO:0000256" key="4">
    <source>
        <dbReference type="ARBA" id="ARBA00022679"/>
    </source>
</evidence>
<dbReference type="Pfam" id="PF00360">
    <property type="entry name" value="PHY"/>
    <property type="match status" value="1"/>
</dbReference>
<dbReference type="InterPro" id="IPR029016">
    <property type="entry name" value="GAF-like_dom_sf"/>
</dbReference>
<keyword evidence="9" id="KW-0902">Two-component regulatory system</keyword>
<dbReference type="InterPro" id="IPR001294">
    <property type="entry name" value="Phytochrome"/>
</dbReference>
<proteinExistence type="predicted"/>
<organism evidence="12 13">
    <name type="scientific">Rufibacter roseus</name>
    <dbReference type="NCBI Taxonomy" id="1567108"/>
    <lineage>
        <taxon>Bacteria</taxon>
        <taxon>Pseudomonadati</taxon>
        <taxon>Bacteroidota</taxon>
        <taxon>Cytophagia</taxon>
        <taxon>Cytophagales</taxon>
        <taxon>Hymenobacteraceae</taxon>
        <taxon>Rufibacter</taxon>
    </lineage>
</organism>
<keyword evidence="13" id="KW-1185">Reference proteome</keyword>
<gene>
    <name evidence="12" type="ORF">ACFQHR_14700</name>
</gene>
<keyword evidence="5" id="KW-0547">Nucleotide-binding</keyword>
<evidence type="ECO:0000256" key="7">
    <source>
        <dbReference type="ARBA" id="ARBA00022840"/>
    </source>
</evidence>
<dbReference type="InterPro" id="IPR043150">
    <property type="entry name" value="Phytochrome_PHY_sf"/>
</dbReference>
<evidence type="ECO:0000256" key="3">
    <source>
        <dbReference type="ARBA" id="ARBA00022606"/>
    </source>
</evidence>
<dbReference type="PANTHER" id="PTHR43065:SF10">
    <property type="entry name" value="PEROXIDE STRESS-ACTIVATED HISTIDINE KINASE MAK3"/>
    <property type="match status" value="1"/>
</dbReference>
<dbReference type="InterPro" id="IPR003018">
    <property type="entry name" value="GAF"/>
</dbReference>
<comment type="caution">
    <text evidence="12">The sequence shown here is derived from an EMBL/GenBank/DDBJ whole genome shotgun (WGS) entry which is preliminary data.</text>
</comment>
<keyword evidence="3" id="KW-0716">Sensory transduction</keyword>
<dbReference type="PRINTS" id="PR01033">
    <property type="entry name" value="PHYTOCHROME"/>
</dbReference>
<keyword evidence="10" id="KW-0675">Receptor</keyword>
<dbReference type="EMBL" id="JBHSYQ010000008">
    <property type="protein sequence ID" value="MFC6998884.1"/>
    <property type="molecule type" value="Genomic_DNA"/>
</dbReference>
<keyword evidence="4" id="KW-0808">Transferase</keyword>
<evidence type="ECO:0000313" key="13">
    <source>
        <dbReference type="Proteomes" id="UP001596405"/>
    </source>
</evidence>
<evidence type="ECO:0000256" key="6">
    <source>
        <dbReference type="ARBA" id="ARBA00022777"/>
    </source>
</evidence>
<evidence type="ECO:0000256" key="2">
    <source>
        <dbReference type="ARBA" id="ARBA00022553"/>
    </source>
</evidence>
<sequence>MQKEQAPIGFTLEKNYDSEFCGSIPLHLVNLIQRHGFLLTLDKQNLKIRQVSENASEFLNLPIEDIQGRPIASFLPNEQAEDLKSKIEGKNSQEKIPFTLTFQVQGQEVAFTALVHPTEEYVLIEIEKAKLPTETGTFIQLYQQTKYITSLLKQANSIEEIAQITVEEMKKLTGFDRILAYQFDPQWNGMVIGQAKEEDMEDYMGLRFPASDVPKQTRDLYLRNPYRLIPTREYKPARLIPVINPITQRFTDLSECNLRSVAGVHLEYMANMGIMASMSLPLIIDDKLWGLISCHHRSAIHPSYELRSALELLSDIVSTQLAAKEREKSIELRAQLRGIHAQLLEQLYTTSNFPDGLLNGNTKISELLNLSGVAVLYEGGVWTEGQVPSNQEIKELVFWLKRNQNTAVYATDTLPKQYVRAKEYHEVASGLIMMSINPEQAEYVLGFRPEVLQTIHWGGNPDQAIQMEADGKSYHPRNSFTRYQNTVRHTSLPWLPEELEAAEALRSAVLEKIIRERY</sequence>
<evidence type="ECO:0000256" key="10">
    <source>
        <dbReference type="ARBA" id="ARBA00023170"/>
    </source>
</evidence>
<evidence type="ECO:0000256" key="9">
    <source>
        <dbReference type="ARBA" id="ARBA00023012"/>
    </source>
</evidence>
<evidence type="ECO:0000256" key="8">
    <source>
        <dbReference type="ARBA" id="ARBA00022991"/>
    </source>
</evidence>
<dbReference type="Proteomes" id="UP001596405">
    <property type="component" value="Unassembled WGS sequence"/>
</dbReference>
<dbReference type="InterPro" id="IPR016132">
    <property type="entry name" value="Phyto_chromo_attachment"/>
</dbReference>
<evidence type="ECO:0000259" key="11">
    <source>
        <dbReference type="PROSITE" id="PS50046"/>
    </source>
</evidence>
<keyword evidence="2" id="KW-0597">Phosphoprotein</keyword>
<keyword evidence="6" id="KW-0418">Kinase</keyword>
<evidence type="ECO:0000313" key="12">
    <source>
        <dbReference type="EMBL" id="MFC6998884.1"/>
    </source>
</evidence>
<dbReference type="Gene3D" id="3.30.450.20">
    <property type="entry name" value="PAS domain"/>
    <property type="match status" value="1"/>
</dbReference>
<feature type="domain" description="Phytochrome chromophore attachment site" evidence="11">
    <location>
        <begin position="157"/>
        <end position="315"/>
    </location>
</feature>
<keyword evidence="8" id="KW-0157">Chromophore</keyword>
<dbReference type="InterPro" id="IPR013515">
    <property type="entry name" value="Phytochrome_cen-reg"/>
</dbReference>
<dbReference type="InterPro" id="IPR035965">
    <property type="entry name" value="PAS-like_dom_sf"/>
</dbReference>
<dbReference type="InterPro" id="IPR013654">
    <property type="entry name" value="PAS_2"/>
</dbReference>
<name>A0ABW2DMB0_9BACT</name>
<keyword evidence="7" id="KW-0067">ATP-binding</keyword>
<dbReference type="PANTHER" id="PTHR43065">
    <property type="entry name" value="SENSOR HISTIDINE KINASE"/>
    <property type="match status" value="1"/>
</dbReference>
<dbReference type="PROSITE" id="PS50046">
    <property type="entry name" value="PHYTOCHROME_2"/>
    <property type="match status" value="1"/>
</dbReference>
<dbReference type="Gene3D" id="3.30.450.40">
    <property type="match status" value="1"/>
</dbReference>
<accession>A0ABW2DMB0</accession>
<reference evidence="13" key="1">
    <citation type="journal article" date="2019" name="Int. J. Syst. Evol. Microbiol.">
        <title>The Global Catalogue of Microorganisms (GCM) 10K type strain sequencing project: providing services to taxonomists for standard genome sequencing and annotation.</title>
        <authorList>
            <consortium name="The Broad Institute Genomics Platform"/>
            <consortium name="The Broad Institute Genome Sequencing Center for Infectious Disease"/>
            <person name="Wu L."/>
            <person name="Ma J."/>
        </authorList>
    </citation>
    <scope>NUCLEOTIDE SEQUENCE [LARGE SCALE GENOMIC DNA]</scope>
    <source>
        <strain evidence="13">CGMCC 4.7393</strain>
    </source>
</reference>
<evidence type="ECO:0000256" key="1">
    <source>
        <dbReference type="ARBA" id="ARBA00022543"/>
    </source>
</evidence>
<dbReference type="SMART" id="SM00065">
    <property type="entry name" value="GAF"/>
    <property type="match status" value="1"/>
</dbReference>
<dbReference type="SUPFAM" id="SSF55785">
    <property type="entry name" value="PYP-like sensor domain (PAS domain)"/>
    <property type="match status" value="1"/>
</dbReference>
<dbReference type="Pfam" id="PF01590">
    <property type="entry name" value="GAF"/>
    <property type="match status" value="1"/>
</dbReference>
<evidence type="ECO:0000256" key="5">
    <source>
        <dbReference type="ARBA" id="ARBA00022741"/>
    </source>
</evidence>
<dbReference type="Gene3D" id="3.30.450.270">
    <property type="match status" value="1"/>
</dbReference>
<dbReference type="RefSeq" id="WP_066625113.1">
    <property type="nucleotide sequence ID" value="NZ_JBHSYQ010000008.1"/>
</dbReference>
<keyword evidence="1" id="KW-0600">Photoreceptor protein</keyword>